<protein>
    <submittedName>
        <fullName evidence="2">Uncharacterized protein</fullName>
    </submittedName>
</protein>
<accession>A0ABQ9S0A2</accession>
<gene>
    <name evidence="2" type="ORF">CPAR01_14917</name>
</gene>
<feature type="region of interest" description="Disordered" evidence="1">
    <location>
        <begin position="140"/>
        <end position="177"/>
    </location>
</feature>
<keyword evidence="3" id="KW-1185">Reference proteome</keyword>
<dbReference type="GeneID" id="85383066"/>
<dbReference type="RefSeq" id="XP_060342092.1">
    <property type="nucleotide sequence ID" value="XM_060499167.1"/>
</dbReference>
<dbReference type="Proteomes" id="UP001241169">
    <property type="component" value="Unassembled WGS sequence"/>
</dbReference>
<dbReference type="EMBL" id="MOPA01000017">
    <property type="protein sequence ID" value="KAK1521394.1"/>
    <property type="molecule type" value="Genomic_DNA"/>
</dbReference>
<organism evidence="2 3">
    <name type="scientific">Colletotrichum paranaense</name>
    <dbReference type="NCBI Taxonomy" id="1914294"/>
    <lineage>
        <taxon>Eukaryota</taxon>
        <taxon>Fungi</taxon>
        <taxon>Dikarya</taxon>
        <taxon>Ascomycota</taxon>
        <taxon>Pezizomycotina</taxon>
        <taxon>Sordariomycetes</taxon>
        <taxon>Hypocreomycetidae</taxon>
        <taxon>Glomerellales</taxon>
        <taxon>Glomerellaceae</taxon>
        <taxon>Colletotrichum</taxon>
        <taxon>Colletotrichum acutatum species complex</taxon>
    </lineage>
</organism>
<name>A0ABQ9S0A2_9PEZI</name>
<evidence type="ECO:0000313" key="2">
    <source>
        <dbReference type="EMBL" id="KAK1521394.1"/>
    </source>
</evidence>
<proteinExistence type="predicted"/>
<reference evidence="2 3" key="1">
    <citation type="submission" date="2016-10" db="EMBL/GenBank/DDBJ databases">
        <title>The genome sequence of Colletotrichum fioriniae PJ7.</title>
        <authorList>
            <person name="Baroncelli R."/>
        </authorList>
    </citation>
    <scope>NUCLEOTIDE SEQUENCE [LARGE SCALE GENOMIC DNA]</scope>
    <source>
        <strain evidence="2 3">IMI 384185</strain>
    </source>
</reference>
<evidence type="ECO:0000256" key="1">
    <source>
        <dbReference type="SAM" id="MobiDB-lite"/>
    </source>
</evidence>
<comment type="caution">
    <text evidence="2">The sequence shown here is derived from an EMBL/GenBank/DDBJ whole genome shotgun (WGS) entry which is preliminary data.</text>
</comment>
<evidence type="ECO:0000313" key="3">
    <source>
        <dbReference type="Proteomes" id="UP001241169"/>
    </source>
</evidence>
<sequence>MLQEIDSDFAVSGASSLMASKQVCNGRMGVLEAPGHLVTSLHCFWLTQSSFVLLPEHSRDVWAFASQTQTQSAVNLRIVQNNNDNNNRRARNSEMKIHAYSVLHGTSPPPSRGCAIPSASSSMPAKRALNISITKQVREESTSLHTVSFPPVRIPPGNNKRLDASPIPSPSVPQGPRLQVDFALSGLAQLQPSPSTEASHGQIK</sequence>